<dbReference type="GO" id="GO:0006508">
    <property type="term" value="P:proteolysis"/>
    <property type="evidence" value="ECO:0007669"/>
    <property type="project" value="UniProtKB-KW"/>
</dbReference>
<reference evidence="7" key="1">
    <citation type="submission" date="2020-08" db="EMBL/GenBank/DDBJ databases">
        <title>Genome public.</title>
        <authorList>
            <person name="Liu C."/>
            <person name="Sun Q."/>
        </authorList>
    </citation>
    <scope>NUCLEOTIDE SEQUENCE</scope>
    <source>
        <strain evidence="7">NSJ-40</strain>
    </source>
</reference>
<dbReference type="AlphaFoldDB" id="A0A926DB23"/>
<comment type="similarity">
    <text evidence="5">Belongs to the Prp family.</text>
</comment>
<protein>
    <recommendedName>
        <fullName evidence="6">Ribosomal processing cysteine protease Prp</fullName>
    </recommendedName>
</protein>
<dbReference type="Proteomes" id="UP000651482">
    <property type="component" value="Unassembled WGS sequence"/>
</dbReference>
<dbReference type="GO" id="GO:0042254">
    <property type="term" value="P:ribosome biogenesis"/>
    <property type="evidence" value="ECO:0007669"/>
    <property type="project" value="UniProtKB-KW"/>
</dbReference>
<dbReference type="Pfam" id="PF04327">
    <property type="entry name" value="Peptidase_Prp"/>
    <property type="match status" value="1"/>
</dbReference>
<name>A0A926DB23_9FIRM</name>
<comment type="caution">
    <text evidence="7">The sequence shown here is derived from an EMBL/GenBank/DDBJ whole genome shotgun (WGS) entry which is preliminary data.</text>
</comment>
<keyword evidence="2 7" id="KW-0645">Protease</keyword>
<dbReference type="EMBL" id="JACRSN010000019">
    <property type="protein sequence ID" value="MBC8534551.1"/>
    <property type="molecule type" value="Genomic_DNA"/>
</dbReference>
<dbReference type="GO" id="GO:0008234">
    <property type="term" value="F:cysteine-type peptidase activity"/>
    <property type="evidence" value="ECO:0007669"/>
    <property type="project" value="UniProtKB-KW"/>
</dbReference>
<evidence type="ECO:0000256" key="4">
    <source>
        <dbReference type="ARBA" id="ARBA00022807"/>
    </source>
</evidence>
<gene>
    <name evidence="7" type="ORF">IAG03_11265</name>
</gene>
<evidence type="ECO:0000313" key="8">
    <source>
        <dbReference type="Proteomes" id="UP000651482"/>
    </source>
</evidence>
<evidence type="ECO:0000256" key="3">
    <source>
        <dbReference type="ARBA" id="ARBA00022801"/>
    </source>
</evidence>
<evidence type="ECO:0000256" key="1">
    <source>
        <dbReference type="ARBA" id="ARBA00022517"/>
    </source>
</evidence>
<accession>A0A926DB23</accession>
<evidence type="ECO:0000256" key="5">
    <source>
        <dbReference type="ARBA" id="ARBA00044503"/>
    </source>
</evidence>
<dbReference type="RefSeq" id="WP_249320136.1">
    <property type="nucleotide sequence ID" value="NZ_JACRSN010000019.1"/>
</dbReference>
<dbReference type="CDD" id="cd16332">
    <property type="entry name" value="Prp-like"/>
    <property type="match status" value="1"/>
</dbReference>
<evidence type="ECO:0000256" key="2">
    <source>
        <dbReference type="ARBA" id="ARBA00022670"/>
    </source>
</evidence>
<dbReference type="SUPFAM" id="SSF118010">
    <property type="entry name" value="TM1457-like"/>
    <property type="match status" value="1"/>
</dbReference>
<keyword evidence="1" id="KW-0690">Ribosome biogenesis</keyword>
<evidence type="ECO:0000256" key="6">
    <source>
        <dbReference type="ARBA" id="ARBA00044538"/>
    </source>
</evidence>
<dbReference type="InterPro" id="IPR007422">
    <property type="entry name" value="Peptidase_Prp"/>
</dbReference>
<dbReference type="InterPro" id="IPR036764">
    <property type="entry name" value="Peptidase_Prp_sf"/>
</dbReference>
<organism evidence="7 8">
    <name type="scientific">Yeguia hominis</name>
    <dbReference type="NCBI Taxonomy" id="2763662"/>
    <lineage>
        <taxon>Bacteria</taxon>
        <taxon>Bacillati</taxon>
        <taxon>Bacillota</taxon>
        <taxon>Clostridia</taxon>
        <taxon>Eubacteriales</taxon>
        <taxon>Yeguiaceae</taxon>
        <taxon>Yeguia</taxon>
    </lineage>
</organism>
<evidence type="ECO:0000313" key="7">
    <source>
        <dbReference type="EMBL" id="MBC8534551.1"/>
    </source>
</evidence>
<sequence length="109" mass="12109">MTQITWKESCGCVSVRLQGHADFARQGERDLVCAGISMLVCTLSACLETQEARGLVRLQRRKVTPGDVAFQIAVLTHAEEVRAMLDTILTGFQLLQERYPENVAIEMKG</sequence>
<proteinExistence type="inferred from homology"/>
<keyword evidence="4" id="KW-0788">Thiol protease</keyword>
<dbReference type="Gene3D" id="3.30.70.1490">
    <property type="entry name" value="Cysteine protease Prp"/>
    <property type="match status" value="1"/>
</dbReference>
<keyword evidence="3" id="KW-0378">Hydrolase</keyword>
<keyword evidence="8" id="KW-1185">Reference proteome</keyword>